<organism evidence="7">
    <name type="scientific">Lepeophtheirus salmonis</name>
    <name type="common">Salmon louse</name>
    <name type="synonym">Caligus salmonis</name>
    <dbReference type="NCBI Taxonomy" id="72036"/>
    <lineage>
        <taxon>Eukaryota</taxon>
        <taxon>Metazoa</taxon>
        <taxon>Ecdysozoa</taxon>
        <taxon>Arthropoda</taxon>
        <taxon>Crustacea</taxon>
        <taxon>Multicrustacea</taxon>
        <taxon>Hexanauplia</taxon>
        <taxon>Copepoda</taxon>
        <taxon>Siphonostomatoida</taxon>
        <taxon>Caligidae</taxon>
        <taxon>Lepeophtheirus</taxon>
    </lineage>
</organism>
<gene>
    <name evidence="7" type="primary">Btd</name>
</gene>
<evidence type="ECO:0000313" key="7">
    <source>
        <dbReference type="EMBL" id="CDW32400.1"/>
    </source>
</evidence>
<dbReference type="InterPro" id="IPR013087">
    <property type="entry name" value="Znf_C2H2_type"/>
</dbReference>
<dbReference type="PANTHER" id="PTHR23235">
    <property type="entry name" value="KRUEPPEL-LIKE TRANSCRIPTION FACTOR"/>
    <property type="match status" value="1"/>
</dbReference>
<evidence type="ECO:0000256" key="4">
    <source>
        <dbReference type="PROSITE-ProRule" id="PRU00042"/>
    </source>
</evidence>
<name>A0A0K2U2X8_LEPSM</name>
<accession>A0A0K2U2X8</accession>
<dbReference type="OrthoDB" id="6365676at2759"/>
<dbReference type="PROSITE" id="PS00028">
    <property type="entry name" value="ZINC_FINGER_C2H2_1"/>
    <property type="match status" value="3"/>
</dbReference>
<feature type="compositionally biased region" description="Basic residues" evidence="5">
    <location>
        <begin position="287"/>
        <end position="299"/>
    </location>
</feature>
<feature type="domain" description="C2H2-type" evidence="6">
    <location>
        <begin position="211"/>
        <end position="240"/>
    </location>
</feature>
<dbReference type="AlphaFoldDB" id="A0A0K2U2X8"/>
<dbReference type="PROSITE" id="PS50157">
    <property type="entry name" value="ZINC_FINGER_C2H2_2"/>
    <property type="match status" value="3"/>
</dbReference>
<keyword evidence="3" id="KW-0862">Zinc</keyword>
<reference evidence="7" key="1">
    <citation type="submission" date="2014-05" db="EMBL/GenBank/DDBJ databases">
        <authorList>
            <person name="Chronopoulou M."/>
        </authorList>
    </citation>
    <scope>NUCLEOTIDE SEQUENCE</scope>
    <source>
        <tissue evidence="7">Whole organism</tissue>
    </source>
</reference>
<feature type="region of interest" description="Disordered" evidence="5">
    <location>
        <begin position="53"/>
        <end position="80"/>
    </location>
</feature>
<dbReference type="Pfam" id="PF00096">
    <property type="entry name" value="zf-C2H2"/>
    <property type="match status" value="2"/>
</dbReference>
<feature type="region of interest" description="Disordered" evidence="5">
    <location>
        <begin position="284"/>
        <end position="350"/>
    </location>
</feature>
<dbReference type="FunFam" id="3.30.160.60:FF:000007">
    <property type="entry name" value="Basic krueppel-like factor 3"/>
    <property type="match status" value="1"/>
</dbReference>
<sequence>MIDLRTSPTSYNYDHQQFHNQNQSNFLRYNSVVNQPNQDPIGLLKDSMNRSLDQRSWQSNDSQQKPQELKPPQTTANNHQFNYNAHFYPNADVYQGNIHESQIQHSNQRVWWPNNSFHYDYYQQQQSTTGTSTPEQTPQQPPSHSGTYPPYPVSSEPEQPSFEEPDSSTAPTSEHLSKETANKRKSKRCKCPNCTAPNLDPSVKKPPVRKHKCHFSGCDKAYGKTSHLKAHIRWHIGDRPFECLWPSCGKTFTRSDELARHARTHTGEKRFQCGDCMKGFSRSDHLAKHRKTHEKKMKKEKWMSGQKGISSSESTTASLKSSTDPSSFKYEEEDFQKENHSQNVSSSTPYVGQLQPQNHIHPYSLPEYVHTIPQEYLHC</sequence>
<keyword evidence="2 4" id="KW-0863">Zinc-finger</keyword>
<dbReference type="SUPFAM" id="SSF57667">
    <property type="entry name" value="beta-beta-alpha zinc fingers"/>
    <property type="match status" value="1"/>
</dbReference>
<evidence type="ECO:0000259" key="6">
    <source>
        <dbReference type="PROSITE" id="PS50157"/>
    </source>
</evidence>
<feature type="compositionally biased region" description="Polar residues" evidence="5">
    <location>
        <begin position="341"/>
        <end position="350"/>
    </location>
</feature>
<proteinExistence type="predicted"/>
<feature type="compositionally biased region" description="Low complexity" evidence="5">
    <location>
        <begin position="125"/>
        <end position="145"/>
    </location>
</feature>
<feature type="domain" description="C2H2-type" evidence="6">
    <location>
        <begin position="271"/>
        <end position="298"/>
    </location>
</feature>
<protein>
    <submittedName>
        <fullName evidence="7">Buttonhead [Tribolium castaneum]</fullName>
    </submittedName>
</protein>
<dbReference type="PANTHER" id="PTHR23235:SF23">
    <property type="entry name" value="TRANSCRIPTION FACTOR SP6"/>
    <property type="match status" value="1"/>
</dbReference>
<dbReference type="InterPro" id="IPR036236">
    <property type="entry name" value="Znf_C2H2_sf"/>
</dbReference>
<dbReference type="EMBL" id="HACA01015039">
    <property type="protein sequence ID" value="CDW32400.1"/>
    <property type="molecule type" value="Transcribed_RNA"/>
</dbReference>
<dbReference type="GO" id="GO:0008270">
    <property type="term" value="F:zinc ion binding"/>
    <property type="evidence" value="ECO:0007669"/>
    <property type="project" value="UniProtKB-KW"/>
</dbReference>
<evidence type="ECO:0000256" key="5">
    <source>
        <dbReference type="SAM" id="MobiDB-lite"/>
    </source>
</evidence>
<dbReference type="GO" id="GO:0000981">
    <property type="term" value="F:DNA-binding transcription factor activity, RNA polymerase II-specific"/>
    <property type="evidence" value="ECO:0007669"/>
    <property type="project" value="TreeGrafter"/>
</dbReference>
<keyword evidence="1" id="KW-0479">Metal-binding</keyword>
<feature type="domain" description="C2H2-type" evidence="6">
    <location>
        <begin position="241"/>
        <end position="270"/>
    </location>
</feature>
<dbReference type="Gene3D" id="3.30.160.60">
    <property type="entry name" value="Classic Zinc Finger"/>
    <property type="match status" value="3"/>
</dbReference>
<dbReference type="GO" id="GO:0000978">
    <property type="term" value="F:RNA polymerase II cis-regulatory region sequence-specific DNA binding"/>
    <property type="evidence" value="ECO:0007669"/>
    <property type="project" value="TreeGrafter"/>
</dbReference>
<evidence type="ECO:0000256" key="1">
    <source>
        <dbReference type="ARBA" id="ARBA00022723"/>
    </source>
</evidence>
<dbReference type="SMART" id="SM00355">
    <property type="entry name" value="ZnF_C2H2"/>
    <property type="match status" value="3"/>
</dbReference>
<evidence type="ECO:0000256" key="3">
    <source>
        <dbReference type="ARBA" id="ARBA00022833"/>
    </source>
</evidence>
<evidence type="ECO:0000256" key="2">
    <source>
        <dbReference type="ARBA" id="ARBA00022771"/>
    </source>
</evidence>
<feature type="region of interest" description="Disordered" evidence="5">
    <location>
        <begin position="125"/>
        <end position="182"/>
    </location>
</feature>
<feature type="compositionally biased region" description="Low complexity" evidence="5">
    <location>
        <begin position="310"/>
        <end position="323"/>
    </location>
</feature>